<organism evidence="7 8">
    <name type="scientific">Bugula neritina</name>
    <name type="common">Brown bryozoan</name>
    <name type="synonym">Sertularia neritina</name>
    <dbReference type="NCBI Taxonomy" id="10212"/>
    <lineage>
        <taxon>Eukaryota</taxon>
        <taxon>Metazoa</taxon>
        <taxon>Spiralia</taxon>
        <taxon>Lophotrochozoa</taxon>
        <taxon>Bryozoa</taxon>
        <taxon>Gymnolaemata</taxon>
        <taxon>Cheilostomatida</taxon>
        <taxon>Flustrina</taxon>
        <taxon>Buguloidea</taxon>
        <taxon>Bugulidae</taxon>
        <taxon>Bugula</taxon>
    </lineage>
</organism>
<protein>
    <submittedName>
        <fullName evidence="7">MSMO1</fullName>
    </submittedName>
</protein>
<name>A0A7J7J2I8_BUGNE</name>
<dbReference type="GO" id="GO:0008610">
    <property type="term" value="P:lipid biosynthetic process"/>
    <property type="evidence" value="ECO:0007669"/>
    <property type="project" value="InterPro"/>
</dbReference>
<dbReference type="Pfam" id="PF04116">
    <property type="entry name" value="FA_hydroxylase"/>
    <property type="match status" value="1"/>
</dbReference>
<evidence type="ECO:0000256" key="3">
    <source>
        <dbReference type="ARBA" id="ARBA00022989"/>
    </source>
</evidence>
<evidence type="ECO:0000313" key="7">
    <source>
        <dbReference type="EMBL" id="KAF6020402.1"/>
    </source>
</evidence>
<dbReference type="GO" id="GO:0005506">
    <property type="term" value="F:iron ion binding"/>
    <property type="evidence" value="ECO:0007669"/>
    <property type="project" value="InterPro"/>
</dbReference>
<dbReference type="Proteomes" id="UP000593567">
    <property type="component" value="Unassembled WGS sequence"/>
</dbReference>
<dbReference type="AlphaFoldDB" id="A0A7J7J2I8"/>
<gene>
    <name evidence="7" type="ORF">EB796_021300</name>
</gene>
<dbReference type="EMBL" id="VXIV02003177">
    <property type="protein sequence ID" value="KAF6020402.1"/>
    <property type="molecule type" value="Genomic_DNA"/>
</dbReference>
<dbReference type="GO" id="GO:0016020">
    <property type="term" value="C:membrane"/>
    <property type="evidence" value="ECO:0007669"/>
    <property type="project" value="UniProtKB-SubCell"/>
</dbReference>
<evidence type="ECO:0000256" key="5">
    <source>
        <dbReference type="SAM" id="Phobius"/>
    </source>
</evidence>
<proteinExistence type="predicted"/>
<evidence type="ECO:0000313" key="8">
    <source>
        <dbReference type="Proteomes" id="UP000593567"/>
    </source>
</evidence>
<keyword evidence="2 5" id="KW-0812">Transmembrane</keyword>
<comment type="caution">
    <text evidence="7">The sequence shown here is derived from an EMBL/GenBank/DDBJ whole genome shotgun (WGS) entry which is preliminary data.</text>
</comment>
<feature type="domain" description="Fatty acid hydroxylase" evidence="6">
    <location>
        <begin position="141"/>
        <end position="273"/>
    </location>
</feature>
<keyword evidence="8" id="KW-1185">Reference proteome</keyword>
<evidence type="ECO:0000259" key="6">
    <source>
        <dbReference type="Pfam" id="PF04116"/>
    </source>
</evidence>
<keyword evidence="4 5" id="KW-0472">Membrane</keyword>
<feature type="transmembrane region" description="Helical" evidence="5">
    <location>
        <begin position="191"/>
        <end position="217"/>
    </location>
</feature>
<feature type="transmembrane region" description="Helical" evidence="5">
    <location>
        <begin position="58"/>
        <end position="77"/>
    </location>
</feature>
<evidence type="ECO:0000256" key="1">
    <source>
        <dbReference type="ARBA" id="ARBA00004370"/>
    </source>
</evidence>
<evidence type="ECO:0000256" key="4">
    <source>
        <dbReference type="ARBA" id="ARBA00023136"/>
    </source>
</evidence>
<reference evidence="7" key="1">
    <citation type="submission" date="2020-06" db="EMBL/GenBank/DDBJ databases">
        <title>Draft genome of Bugula neritina, a colonial animal packing powerful symbionts and potential medicines.</title>
        <authorList>
            <person name="Rayko M."/>
        </authorList>
    </citation>
    <scope>NUCLEOTIDE SEQUENCE [LARGE SCALE GENOMIC DNA]</scope>
    <source>
        <strain evidence="7">Kwan_BN1</strain>
    </source>
</reference>
<sequence>MNTTSNTAEAIAETLYKLTELVPQNPLTSHLENYWQLMTDNYTKFQITTWGSLIAHEIAYFGICLPAFLFQFIPCLQRFKIQQDKKETAALQWQCFKLILFNHFFIQSPLIFGTYAFTEMFSIPYDWQSFPAWYSLAGRILVCAIIEDTWHYFVHRALHDKRIYKHIHKVHHHFQSPFGMTAEYAHPAETLILGAGFFIGILVTCNHIVMLWAWMVVRLLETIDVHSGYDIPYINVFHLIPGYAGAKFHDFHHKNFNGNYSSSFVWWDKLFGTDKQWNEYYSKTGGVARKSCKKE</sequence>
<dbReference type="InterPro" id="IPR050307">
    <property type="entry name" value="Sterol_Desaturase_Related"/>
</dbReference>
<comment type="subcellular location">
    <subcellularLocation>
        <location evidence="1">Membrane</location>
    </subcellularLocation>
</comment>
<dbReference type="PANTHER" id="PTHR11863">
    <property type="entry name" value="STEROL DESATURASE"/>
    <property type="match status" value="1"/>
</dbReference>
<feature type="transmembrane region" description="Helical" evidence="5">
    <location>
        <begin position="98"/>
        <end position="117"/>
    </location>
</feature>
<keyword evidence="3 5" id="KW-1133">Transmembrane helix</keyword>
<dbReference type="GO" id="GO:0016491">
    <property type="term" value="F:oxidoreductase activity"/>
    <property type="evidence" value="ECO:0007669"/>
    <property type="project" value="InterPro"/>
</dbReference>
<dbReference type="InterPro" id="IPR006694">
    <property type="entry name" value="Fatty_acid_hydroxylase"/>
</dbReference>
<evidence type="ECO:0000256" key="2">
    <source>
        <dbReference type="ARBA" id="ARBA00022692"/>
    </source>
</evidence>
<accession>A0A7J7J2I8</accession>
<dbReference type="OrthoDB" id="1658724at2759"/>